<protein>
    <submittedName>
        <fullName evidence="2">Uncharacterized protein</fullName>
    </submittedName>
</protein>
<evidence type="ECO:0000313" key="3">
    <source>
        <dbReference type="Proteomes" id="UP001228113"/>
    </source>
</evidence>
<dbReference type="KEGG" id="msea:METESE_29520"/>
<dbReference type="EMBL" id="AP027081">
    <property type="protein sequence ID" value="BDU77994.1"/>
    <property type="molecule type" value="Genomic_DNA"/>
</dbReference>
<feature type="region of interest" description="Disordered" evidence="1">
    <location>
        <begin position="1"/>
        <end position="21"/>
    </location>
</feature>
<gene>
    <name evidence="2" type="ORF">METESE_29520</name>
</gene>
<feature type="compositionally biased region" description="Basic and acidic residues" evidence="1">
    <location>
        <begin position="52"/>
        <end position="69"/>
    </location>
</feature>
<evidence type="ECO:0000313" key="2">
    <source>
        <dbReference type="EMBL" id="BDU77994.1"/>
    </source>
</evidence>
<organism evidence="2 3">
    <name type="scientific">Mesoterricola sediminis</name>
    <dbReference type="NCBI Taxonomy" id="2927980"/>
    <lineage>
        <taxon>Bacteria</taxon>
        <taxon>Pseudomonadati</taxon>
        <taxon>Acidobacteriota</taxon>
        <taxon>Holophagae</taxon>
        <taxon>Holophagales</taxon>
        <taxon>Holophagaceae</taxon>
        <taxon>Mesoterricola</taxon>
    </lineage>
</organism>
<evidence type="ECO:0000256" key="1">
    <source>
        <dbReference type="SAM" id="MobiDB-lite"/>
    </source>
</evidence>
<dbReference type="Proteomes" id="UP001228113">
    <property type="component" value="Chromosome"/>
</dbReference>
<name>A0AA48GUG5_9BACT</name>
<reference evidence="2" key="1">
    <citation type="journal article" date="2023" name="Int. J. Syst. Evol. Microbiol.">
        <title>Mesoterricola silvestris gen. nov., sp. nov., Mesoterricola sediminis sp. nov., Geothrix oryzae sp. nov., Geothrix edaphica sp. nov., Geothrix rubra sp. nov., and Geothrix limicola sp. nov., six novel members of Acidobacteriota isolated from soils.</title>
        <authorList>
            <person name="Itoh H."/>
            <person name="Sugisawa Y."/>
            <person name="Mise K."/>
            <person name="Xu Z."/>
            <person name="Kuniyasu M."/>
            <person name="Ushijima N."/>
            <person name="Kawano K."/>
            <person name="Kobayashi E."/>
            <person name="Shiratori Y."/>
            <person name="Masuda Y."/>
            <person name="Senoo K."/>
        </authorList>
    </citation>
    <scope>NUCLEOTIDE SEQUENCE</scope>
    <source>
        <strain evidence="2">W786</strain>
    </source>
</reference>
<sequence length="173" mass="18706">MNTSNFTGPMMAPQAGATNVSPIINGRSYSTASGRAIQVHSDDVADLEKAGWFRTDRPEPTPEDLEKAPKAPPSYPALAPGQRVFRMLPPQGHGKAYLEYEGRIYDGTPGSPLDVPESDARVLKANGWIPLMEVGAKRPFNPGRGERFLDLVAGAELVFDGFRWLDALTGNPA</sequence>
<proteinExistence type="predicted"/>
<keyword evidence="3" id="KW-1185">Reference proteome</keyword>
<dbReference type="AlphaFoldDB" id="A0AA48GUG5"/>
<feature type="region of interest" description="Disordered" evidence="1">
    <location>
        <begin position="52"/>
        <end position="75"/>
    </location>
</feature>
<accession>A0AA48GUG5</accession>